<dbReference type="GO" id="GO:0030163">
    <property type="term" value="P:protein catabolic process"/>
    <property type="evidence" value="ECO:0007669"/>
    <property type="project" value="InterPro"/>
</dbReference>
<dbReference type="KEGG" id="osn:115212347"/>
<dbReference type="Pfam" id="PF05362">
    <property type="entry name" value="Lon_C"/>
    <property type="match status" value="1"/>
</dbReference>
<evidence type="ECO:0000259" key="16">
    <source>
        <dbReference type="PROSITE" id="PS51787"/>
    </source>
</evidence>
<comment type="similarity">
    <text evidence="8 11 12">Belongs to the peptidase S16 family.</text>
</comment>
<dbReference type="GO" id="GO:0016887">
    <property type="term" value="F:ATP hydrolysis activity"/>
    <property type="evidence" value="ECO:0007669"/>
    <property type="project" value="InterPro"/>
</dbReference>
<dbReference type="SMART" id="SM00464">
    <property type="entry name" value="LON"/>
    <property type="match status" value="1"/>
</dbReference>
<feature type="domain" description="Lon proteolytic" evidence="15">
    <location>
        <begin position="667"/>
        <end position="850"/>
    </location>
</feature>
<evidence type="ECO:0000259" key="15">
    <source>
        <dbReference type="PROSITE" id="PS51786"/>
    </source>
</evidence>
<feature type="active site" evidence="9 11">
    <location>
        <position position="799"/>
    </location>
</feature>
<evidence type="ECO:0000256" key="10">
    <source>
        <dbReference type="PIRSR" id="PIRSR001174-2"/>
    </source>
</evidence>
<dbReference type="Gene3D" id="2.30.130.40">
    <property type="entry name" value="LON domain-like"/>
    <property type="match status" value="1"/>
</dbReference>
<feature type="region of interest" description="Disordered" evidence="14">
    <location>
        <begin position="586"/>
        <end position="622"/>
    </location>
</feature>
<evidence type="ECO:0000256" key="8">
    <source>
        <dbReference type="PIRNR" id="PIRNR001174"/>
    </source>
</evidence>
<evidence type="ECO:0000256" key="5">
    <source>
        <dbReference type="ARBA" id="ARBA00022825"/>
    </source>
</evidence>
<keyword evidence="5 8" id="KW-0720">Serine protease</keyword>
<evidence type="ECO:0000256" key="9">
    <source>
        <dbReference type="PIRSR" id="PIRSR001174-1"/>
    </source>
</evidence>
<dbReference type="FunFam" id="2.30.130.40:FF:000003">
    <property type="entry name" value="Lon protease homolog 2, peroxisomal"/>
    <property type="match status" value="1"/>
</dbReference>
<dbReference type="GO" id="GO:0005524">
    <property type="term" value="F:ATP binding"/>
    <property type="evidence" value="ECO:0007669"/>
    <property type="project" value="UniProtKB-KW"/>
</dbReference>
<dbReference type="InterPro" id="IPR015947">
    <property type="entry name" value="PUA-like_sf"/>
</dbReference>
<dbReference type="InterPro" id="IPR004815">
    <property type="entry name" value="Lon_bac/euk-typ"/>
</dbReference>
<dbReference type="PANTHER" id="PTHR10046">
    <property type="entry name" value="ATP DEPENDENT LON PROTEASE FAMILY MEMBER"/>
    <property type="match status" value="1"/>
</dbReference>
<accession>A0A6P7SF57</accession>
<dbReference type="Pfam" id="PF22667">
    <property type="entry name" value="Lon_lid"/>
    <property type="match status" value="1"/>
</dbReference>
<dbReference type="SUPFAM" id="SSF52540">
    <property type="entry name" value="P-loop containing nucleoside triphosphate hydrolases"/>
    <property type="match status" value="1"/>
</dbReference>
<evidence type="ECO:0000256" key="7">
    <source>
        <dbReference type="ARBA" id="ARBA00023016"/>
    </source>
</evidence>
<dbReference type="FunFam" id="3.30.230.10:FF:000019">
    <property type="entry name" value="Lon protease homolog 2, peroxisomal"/>
    <property type="match status" value="1"/>
</dbReference>
<dbReference type="InterPro" id="IPR014721">
    <property type="entry name" value="Ribsml_uS5_D2-typ_fold_subgr"/>
</dbReference>
<dbReference type="Proteomes" id="UP000515154">
    <property type="component" value="Linkage group LG1"/>
</dbReference>
<dbReference type="FunFam" id="3.40.50.300:FF:000382">
    <property type="entry name" value="Lon protease homolog 2, peroxisomal"/>
    <property type="match status" value="1"/>
</dbReference>
<evidence type="ECO:0000256" key="3">
    <source>
        <dbReference type="ARBA" id="ARBA00022741"/>
    </source>
</evidence>
<dbReference type="NCBIfam" id="TIGR00763">
    <property type="entry name" value="lon"/>
    <property type="match status" value="1"/>
</dbReference>
<dbReference type="RefSeq" id="XP_029637079.1">
    <property type="nucleotide sequence ID" value="XM_029781219.2"/>
</dbReference>
<evidence type="ECO:0000256" key="1">
    <source>
        <dbReference type="ARBA" id="ARBA00022490"/>
    </source>
</evidence>
<feature type="domain" description="Lon N-terminal" evidence="16">
    <location>
        <begin position="8"/>
        <end position="220"/>
    </location>
</feature>
<dbReference type="Gene3D" id="1.10.8.60">
    <property type="match status" value="1"/>
</dbReference>
<keyword evidence="1" id="KW-0963">Cytoplasm</keyword>
<dbReference type="Gene3D" id="3.40.50.300">
    <property type="entry name" value="P-loop containing nucleotide triphosphate hydrolases"/>
    <property type="match status" value="1"/>
</dbReference>
<evidence type="ECO:0000256" key="2">
    <source>
        <dbReference type="ARBA" id="ARBA00022670"/>
    </source>
</evidence>
<dbReference type="Gene3D" id="3.30.230.10">
    <property type="match status" value="1"/>
</dbReference>
<dbReference type="PROSITE" id="PS51787">
    <property type="entry name" value="LON_N"/>
    <property type="match status" value="1"/>
</dbReference>
<keyword evidence="3 8" id="KW-0547">Nucleotide-binding</keyword>
<dbReference type="InterPro" id="IPR027065">
    <property type="entry name" value="Lon_Prtase"/>
</dbReference>
<dbReference type="PROSITE" id="PS51786">
    <property type="entry name" value="LON_PROTEOLYTIC"/>
    <property type="match status" value="1"/>
</dbReference>
<dbReference type="InterPro" id="IPR054594">
    <property type="entry name" value="Lon_lid"/>
</dbReference>
<keyword evidence="2 8" id="KW-0645">Protease</keyword>
<evidence type="ECO:0000313" key="17">
    <source>
        <dbReference type="Proteomes" id="UP000515154"/>
    </source>
</evidence>
<name>A0A6P7SF57_9MOLL</name>
<dbReference type="SUPFAM" id="SSF54211">
    <property type="entry name" value="Ribosomal protein S5 domain 2-like"/>
    <property type="match status" value="1"/>
</dbReference>
<reference evidence="18" key="1">
    <citation type="submission" date="2025-08" db="UniProtKB">
        <authorList>
            <consortium name="RefSeq"/>
        </authorList>
    </citation>
    <scope>IDENTIFICATION</scope>
</reference>
<dbReference type="InterPro" id="IPR003959">
    <property type="entry name" value="ATPase_AAA_core"/>
</dbReference>
<dbReference type="SMART" id="SM00382">
    <property type="entry name" value="AAA"/>
    <property type="match status" value="1"/>
</dbReference>
<keyword evidence="4 8" id="KW-0378">Hydrolase</keyword>
<dbReference type="Gene3D" id="1.20.58.1480">
    <property type="match status" value="1"/>
</dbReference>
<dbReference type="PROSITE" id="PS01046">
    <property type="entry name" value="LON_SER"/>
    <property type="match status" value="1"/>
</dbReference>
<dbReference type="PRINTS" id="PR00830">
    <property type="entry name" value="ENDOLAPTASE"/>
</dbReference>
<dbReference type="InterPro" id="IPR046336">
    <property type="entry name" value="Lon_prtase_N_sf"/>
</dbReference>
<dbReference type="SUPFAM" id="SSF88697">
    <property type="entry name" value="PUA domain-like"/>
    <property type="match status" value="1"/>
</dbReference>
<protein>
    <recommendedName>
        <fullName evidence="8 13">Lon protease homolog</fullName>
        <ecNumber evidence="8 13">3.4.21.-</ecNumber>
    </recommendedName>
</protein>
<feature type="binding site" evidence="10">
    <location>
        <begin position="375"/>
        <end position="382"/>
    </location>
    <ligand>
        <name>ATP</name>
        <dbReference type="ChEBI" id="CHEBI:30616"/>
    </ligand>
</feature>
<dbReference type="InterPro" id="IPR008269">
    <property type="entry name" value="Lon_proteolytic"/>
</dbReference>
<dbReference type="GO" id="GO:0004252">
    <property type="term" value="F:serine-type endopeptidase activity"/>
    <property type="evidence" value="ECO:0007669"/>
    <property type="project" value="UniProtKB-UniRule"/>
</dbReference>
<evidence type="ECO:0000256" key="12">
    <source>
        <dbReference type="RuleBase" id="RU000591"/>
    </source>
</evidence>
<evidence type="ECO:0000313" key="18">
    <source>
        <dbReference type="RefSeq" id="XP_029637079.1"/>
    </source>
</evidence>
<dbReference type="InterPro" id="IPR008268">
    <property type="entry name" value="Peptidase_S16_AS"/>
</dbReference>
<gene>
    <name evidence="18" type="primary">LOC115212347</name>
</gene>
<keyword evidence="6 8" id="KW-0067">ATP-binding</keyword>
<dbReference type="GO" id="GO:0004176">
    <property type="term" value="F:ATP-dependent peptidase activity"/>
    <property type="evidence" value="ECO:0007669"/>
    <property type="project" value="UniProtKB-UniRule"/>
</dbReference>
<dbReference type="Gene3D" id="1.20.5.5270">
    <property type="match status" value="1"/>
</dbReference>
<organism evidence="17 18">
    <name type="scientific">Octopus sinensis</name>
    <name type="common">East Asian common octopus</name>
    <dbReference type="NCBI Taxonomy" id="2607531"/>
    <lineage>
        <taxon>Eukaryota</taxon>
        <taxon>Metazoa</taxon>
        <taxon>Spiralia</taxon>
        <taxon>Lophotrochozoa</taxon>
        <taxon>Mollusca</taxon>
        <taxon>Cephalopoda</taxon>
        <taxon>Coleoidea</taxon>
        <taxon>Octopodiformes</taxon>
        <taxon>Octopoda</taxon>
        <taxon>Incirrata</taxon>
        <taxon>Octopodidae</taxon>
        <taxon>Octopus</taxon>
    </lineage>
</organism>
<dbReference type="FunFam" id="1.20.5.5270:FF:000002">
    <property type="entry name" value="Lon protease homolog"/>
    <property type="match status" value="1"/>
</dbReference>
<dbReference type="Pfam" id="PF00004">
    <property type="entry name" value="AAA"/>
    <property type="match status" value="1"/>
</dbReference>
<evidence type="ECO:0000256" key="13">
    <source>
        <dbReference type="RuleBase" id="RU000592"/>
    </source>
</evidence>
<dbReference type="PIRSF" id="PIRSF001174">
    <property type="entry name" value="Lon_proteas"/>
    <property type="match status" value="1"/>
</dbReference>
<proteinExistence type="inferred from homology"/>
<feature type="active site" evidence="9 11">
    <location>
        <position position="756"/>
    </location>
</feature>
<evidence type="ECO:0000256" key="11">
    <source>
        <dbReference type="PROSITE-ProRule" id="PRU01122"/>
    </source>
</evidence>
<dbReference type="InterPro" id="IPR020568">
    <property type="entry name" value="Ribosomal_Su5_D2-typ_SF"/>
</dbReference>
<dbReference type="Pfam" id="PF02190">
    <property type="entry name" value="LON_substr_bdg"/>
    <property type="match status" value="1"/>
</dbReference>
<evidence type="ECO:0000256" key="6">
    <source>
        <dbReference type="ARBA" id="ARBA00022840"/>
    </source>
</evidence>
<dbReference type="GO" id="GO:0006508">
    <property type="term" value="P:proteolysis"/>
    <property type="evidence" value="ECO:0007669"/>
    <property type="project" value="UniProtKB-KW"/>
</dbReference>
<evidence type="ECO:0000256" key="14">
    <source>
        <dbReference type="SAM" id="MobiDB-lite"/>
    </source>
</evidence>
<dbReference type="InterPro" id="IPR027417">
    <property type="entry name" value="P-loop_NTPase"/>
</dbReference>
<dbReference type="InterPro" id="IPR003593">
    <property type="entry name" value="AAA+_ATPase"/>
</dbReference>
<dbReference type="EC" id="3.4.21.-" evidence="8 13"/>
<dbReference type="InterPro" id="IPR003111">
    <property type="entry name" value="Lon_prtase_N"/>
</dbReference>
<keyword evidence="17" id="KW-1185">Reference proteome</keyword>
<evidence type="ECO:0000256" key="4">
    <source>
        <dbReference type="ARBA" id="ARBA00022801"/>
    </source>
</evidence>
<sequence length="866" mass="96101">MASSITIPRRLPLLIADNVLLPGSSMRILVRSLQNMNMVKGRLMGRSSLRSTIIGVIPKEQNDDTDEDLSTLHSIGTAAVVVQVTGTNWPKPAYTLLVTGLCRLKVEELLQETPYPVATVTQLDQLPDKDLDDSFIMDKELKKMAENFREHAVELVGLLDISTPIMAKLKKMLDQLPSQHLPDVCAAIVKASYSEKMQVLDAVELSDRFKRALPLIVRQIEALRLLQKVKKEKFEIVIRKEMARPSHSKKIFRRVSEDFDDGQEIDTDEYADFEQKIKLAKMPKGAHKAAIKELKRFKNMMPNMPEHVMIRNYLELMVELPWSKSNKDTLDIVQARKALDIDHYGLEKVKNRVLEYLAVRQLKNSLKGPIMCFVGPPGVGKTSIGRSIAHILGREFHRIALGGISDQSEIRGHRRTYIGSMPGRIIHGLKLVGTNNPVFLFDEIDKMNKSIHGDPAAALLEVLDPEQNHTFTDHYLNVPFDLSQVLFICTANNLAPIPPALIDRMEIISIQGYTEEEKLHIAERHLMPKQLTLHGLSPELLHIPTDTIKLIISQYTREAGVRNLERTIAAVCRAVAVQVAETYSPSLPLKQEDDSKPTSTTDAEEENGKTTTADTTDDSSIGDNLETTVAELSPMAHPPDTPIVIDETALEDILGPPMYYNEMSERLSQPGVAVGLAWTENGGQIMFVEALSMAGEGQLTLTGQLGDVMKESATLALNWVRSHAKKLGLETFSVDRKNIDLHIHFPAGAVGKDGPSAGVTVVCVLVSLFSGHAVRSDTAMTGEITLRGLVLPVGGIKEKVLAAHRAGIRRIIMPKKNEKDLHEIPVNVKNQLSFILAQNVTDVLNAAFDDDFPKLTIPFLQVQSKL</sequence>
<dbReference type="CDD" id="cd19500">
    <property type="entry name" value="RecA-like_Lon"/>
    <property type="match status" value="1"/>
</dbReference>
<dbReference type="AlphaFoldDB" id="A0A6P7SF57"/>
<keyword evidence="7" id="KW-0346">Stress response</keyword>